<dbReference type="Pfam" id="PF15635">
    <property type="entry name" value="Tox-GHH2"/>
    <property type="match status" value="1"/>
</dbReference>
<feature type="region of interest" description="Disordered" evidence="1">
    <location>
        <begin position="1"/>
        <end position="25"/>
    </location>
</feature>
<organism evidence="3 4">
    <name type="scientific">Ralstonia solanacearum</name>
    <name type="common">Pseudomonas solanacearum</name>
    <dbReference type="NCBI Taxonomy" id="305"/>
    <lineage>
        <taxon>Bacteria</taxon>
        <taxon>Pseudomonadati</taxon>
        <taxon>Pseudomonadota</taxon>
        <taxon>Betaproteobacteria</taxon>
        <taxon>Burkholderiales</taxon>
        <taxon>Burkholderiaceae</taxon>
        <taxon>Ralstonia</taxon>
        <taxon>Ralstonia solanacearum species complex</taxon>
    </lineage>
</organism>
<protein>
    <recommendedName>
        <fullName evidence="2">Tox-GHH2 domain-containing protein</fullName>
    </recommendedName>
</protein>
<evidence type="ECO:0000256" key="1">
    <source>
        <dbReference type="SAM" id="MobiDB-lite"/>
    </source>
</evidence>
<proteinExistence type="predicted"/>
<evidence type="ECO:0000259" key="2">
    <source>
        <dbReference type="Pfam" id="PF15635"/>
    </source>
</evidence>
<dbReference type="Proteomes" id="UP001143674">
    <property type="component" value="Unassembled WGS sequence"/>
</dbReference>
<dbReference type="InterPro" id="IPR028917">
    <property type="entry name" value="Tox-GHH2_domain"/>
</dbReference>
<gene>
    <name evidence="3" type="ORF">LBW55_02545</name>
</gene>
<evidence type="ECO:0000313" key="4">
    <source>
        <dbReference type="Proteomes" id="UP001143674"/>
    </source>
</evidence>
<dbReference type="EMBL" id="JAIVEX010000002">
    <property type="protein sequence ID" value="MDB0520489.1"/>
    <property type="molecule type" value="Genomic_DNA"/>
</dbReference>
<name>A0AAE3NGE3_RALSL</name>
<accession>A0AAE3NGE3</accession>
<dbReference type="AlphaFoldDB" id="A0AAE3NGE3"/>
<sequence length="134" mass="14808">MERRTVSRATAAAPGQTGHHPLLDSAVKDSGCTGYNYKEAPTVCAEGTGNSHGGSHQMLHDKLEKRMRDHVENNRSSSMSYESYRNHAIMIFYETFPESRCDRKCLRAQLDAHYKCPKDLKAVSGKGGGDSGNF</sequence>
<reference evidence="3" key="1">
    <citation type="submission" date="2021-09" db="EMBL/GenBank/DDBJ databases">
        <title>Genomic analysis of Ralstonia spp.</title>
        <authorList>
            <person name="Aburjaile F."/>
            <person name="Ariute J.C."/>
            <person name="Pais A.K.L."/>
            <person name="Albuquerque G.M.R."/>
            <person name="Silva A.M.F."/>
            <person name="Brenig B."/>
            <person name="Azevedo V."/>
            <person name="Matiuzzi M."/>
            <person name="Ramos R."/>
            <person name="Goes-Neto A."/>
            <person name="Soares S."/>
            <person name="Iseppon A.M.B."/>
            <person name="Souza E."/>
            <person name="Gama M."/>
        </authorList>
    </citation>
    <scope>NUCLEOTIDE SEQUENCE</scope>
    <source>
        <strain evidence="3">B4</strain>
    </source>
</reference>
<comment type="caution">
    <text evidence="3">The sequence shown here is derived from an EMBL/GenBank/DDBJ whole genome shotgun (WGS) entry which is preliminary data.</text>
</comment>
<feature type="domain" description="Tox-GHH2" evidence="2">
    <location>
        <begin position="25"/>
        <end position="112"/>
    </location>
</feature>
<evidence type="ECO:0000313" key="3">
    <source>
        <dbReference type="EMBL" id="MDB0520489.1"/>
    </source>
</evidence>